<dbReference type="Pfam" id="PF19305">
    <property type="entry name" value="MmgE_PrpD_C"/>
    <property type="match status" value="1"/>
</dbReference>
<evidence type="ECO:0000259" key="3">
    <source>
        <dbReference type="Pfam" id="PF03972"/>
    </source>
</evidence>
<evidence type="ECO:0000313" key="6">
    <source>
        <dbReference type="Proteomes" id="UP001408356"/>
    </source>
</evidence>
<keyword evidence="6" id="KW-1185">Reference proteome</keyword>
<sequence>MWTTAIFMLSLLATKAAFDMATQTIMKETLDKQKYDDLTDLHSHVDDPSQDETAGTTAALCEWAIGLKSSNVPSPILERVKHLILDGIACGLVGGHVPWSEQAAEAIVDYEPPGYCSVIGYDETLGPLSAAILNGAFIQATELDDYHSSAPLHSASVVLPAILAASQFLSTGNGRGKAKQKVSGLDFLMSAVVGFETGPRAGAGMGGGELLVRGWHSGAIFGCPAAAMASSRLLGLSAEKTESAIGIACTQAGGLMSATYEGMIKRVQHAFAARNGLFGALLARNGYLGIRKVFERRYGGFLSMFSKGNNQTPQYDVRRVTENLGDTWQIFNIRVKLYACVGGCHGQIEALDKLQRQHPERFEAEALRRIVSIKVGLSGPIFAHDGWAPHERPLATTGAQMNAAYIGAVQLVDRQVLLEQFADNSLNRDEVWDLVYKTTCYHDTRFDKPHFGCGARITIEFDDGVKLEEVLDQPRGFNPPVKDEEIAAKYRKLARSAIDDEQRIEKIEKLILGMEQLDDISELLQLISLPTKKVL</sequence>
<dbReference type="InterPro" id="IPR036148">
    <property type="entry name" value="MmgE/PrpD_sf"/>
</dbReference>
<reference evidence="5 6" key="1">
    <citation type="journal article" date="2024" name="J. Plant Pathol.">
        <title>Sequence and assembly of the genome of Seiridium unicorne, isolate CBS 538.82, causal agent of cypress canker disease.</title>
        <authorList>
            <person name="Scali E."/>
            <person name="Rocca G.D."/>
            <person name="Danti R."/>
            <person name="Garbelotto M."/>
            <person name="Barberini S."/>
            <person name="Baroncelli R."/>
            <person name="Emiliani G."/>
        </authorList>
    </citation>
    <scope>NUCLEOTIDE SEQUENCE [LARGE SCALE GENOMIC DNA]</scope>
    <source>
        <strain evidence="5 6">BM-138-508</strain>
    </source>
</reference>
<proteinExistence type="inferred from homology"/>
<protein>
    <submittedName>
        <fullName evidence="5">MmgE/PrpD family protein</fullName>
    </submittedName>
</protein>
<comment type="caution">
    <text evidence="5">The sequence shown here is derived from an EMBL/GenBank/DDBJ whole genome shotgun (WGS) entry which is preliminary data.</text>
</comment>
<evidence type="ECO:0000259" key="4">
    <source>
        <dbReference type="Pfam" id="PF19305"/>
    </source>
</evidence>
<evidence type="ECO:0000313" key="5">
    <source>
        <dbReference type="EMBL" id="KAK9421809.1"/>
    </source>
</evidence>
<evidence type="ECO:0000256" key="1">
    <source>
        <dbReference type="ARBA" id="ARBA00006174"/>
    </source>
</evidence>
<organism evidence="5 6">
    <name type="scientific">Seiridium unicorne</name>
    <dbReference type="NCBI Taxonomy" id="138068"/>
    <lineage>
        <taxon>Eukaryota</taxon>
        <taxon>Fungi</taxon>
        <taxon>Dikarya</taxon>
        <taxon>Ascomycota</taxon>
        <taxon>Pezizomycotina</taxon>
        <taxon>Sordariomycetes</taxon>
        <taxon>Xylariomycetidae</taxon>
        <taxon>Amphisphaeriales</taxon>
        <taxon>Sporocadaceae</taxon>
        <taxon>Seiridium</taxon>
    </lineage>
</organism>
<feature type="domain" description="MmgE/PrpD C-terminal" evidence="4">
    <location>
        <begin position="338"/>
        <end position="509"/>
    </location>
</feature>
<feature type="chain" id="PRO_5045752126" evidence="2">
    <location>
        <begin position="18"/>
        <end position="535"/>
    </location>
</feature>
<dbReference type="EMBL" id="JARVKF010000157">
    <property type="protein sequence ID" value="KAK9421809.1"/>
    <property type="molecule type" value="Genomic_DNA"/>
</dbReference>
<dbReference type="PANTHER" id="PTHR16943">
    <property type="entry name" value="2-METHYLCITRATE DEHYDRATASE-RELATED"/>
    <property type="match status" value="1"/>
</dbReference>
<evidence type="ECO:0000256" key="2">
    <source>
        <dbReference type="SAM" id="SignalP"/>
    </source>
</evidence>
<dbReference type="Gene3D" id="1.10.4100.10">
    <property type="entry name" value="2-methylcitrate dehydratase PrpD"/>
    <property type="match status" value="1"/>
</dbReference>
<dbReference type="PANTHER" id="PTHR16943:SF8">
    <property type="entry name" value="2-METHYLCITRATE DEHYDRATASE"/>
    <property type="match status" value="1"/>
</dbReference>
<dbReference type="SUPFAM" id="SSF103378">
    <property type="entry name" value="2-methylcitrate dehydratase PrpD"/>
    <property type="match status" value="1"/>
</dbReference>
<dbReference type="InterPro" id="IPR042183">
    <property type="entry name" value="MmgE/PrpD_sf_1"/>
</dbReference>
<dbReference type="InterPro" id="IPR005656">
    <property type="entry name" value="MmgE_PrpD"/>
</dbReference>
<feature type="domain" description="MmgE/PrpD N-terminal" evidence="3">
    <location>
        <begin position="59"/>
        <end position="311"/>
    </location>
</feature>
<dbReference type="InterPro" id="IPR045336">
    <property type="entry name" value="MmgE_PrpD_N"/>
</dbReference>
<name>A0ABR2V4S8_9PEZI</name>
<keyword evidence="2" id="KW-0732">Signal</keyword>
<feature type="signal peptide" evidence="2">
    <location>
        <begin position="1"/>
        <end position="17"/>
    </location>
</feature>
<gene>
    <name evidence="5" type="ORF">SUNI508_05410</name>
</gene>
<dbReference type="InterPro" id="IPR045337">
    <property type="entry name" value="MmgE_PrpD_C"/>
</dbReference>
<dbReference type="Proteomes" id="UP001408356">
    <property type="component" value="Unassembled WGS sequence"/>
</dbReference>
<accession>A0ABR2V4S8</accession>
<comment type="similarity">
    <text evidence="1">Belongs to the PrpD family.</text>
</comment>
<dbReference type="Pfam" id="PF03972">
    <property type="entry name" value="MmgE_PrpD_N"/>
    <property type="match status" value="1"/>
</dbReference>